<accession>A0A061SXI0</accession>
<dbReference type="Gene3D" id="3.40.630.30">
    <property type="match status" value="1"/>
</dbReference>
<keyword evidence="2" id="KW-0808">Transferase</keyword>
<dbReference type="PROSITE" id="PS51186">
    <property type="entry name" value="GNAT"/>
    <property type="match status" value="1"/>
</dbReference>
<gene>
    <name evidence="2" type="ORF">PM02_00620</name>
</gene>
<feature type="domain" description="N-acetyltransferase" evidence="1">
    <location>
        <begin position="3"/>
        <end position="149"/>
    </location>
</feature>
<proteinExistence type="predicted"/>
<dbReference type="InterPro" id="IPR050276">
    <property type="entry name" value="MshD_Acetyltransferase"/>
</dbReference>
<name>A0A061SXI0_9RHOB</name>
<comment type="caution">
    <text evidence="2">The sequence shown here is derived from an EMBL/GenBank/DDBJ whole genome shotgun (WGS) entry which is preliminary data.</text>
</comment>
<dbReference type="SUPFAM" id="SSF55729">
    <property type="entry name" value="Acyl-CoA N-acyltransferases (Nat)"/>
    <property type="match status" value="1"/>
</dbReference>
<dbReference type="Proteomes" id="UP000027337">
    <property type="component" value="Unassembled WGS sequence"/>
</dbReference>
<dbReference type="eggNOG" id="COG0456">
    <property type="taxonomic scope" value="Bacteria"/>
</dbReference>
<protein>
    <submittedName>
        <fullName evidence="2">Acetyltransferase</fullName>
    </submittedName>
</protein>
<sequence>MSAALTLAKPEHLDKITTLAAAFHAEEGIEMPDEARRAGLAPLLNGIPHGAAYLIGPPRAPIGYIVVCFGWSVEFGGLDAIIDELFIRPGVRGRGIATETLMSLPRALAGAGLRAIHLEVDSGNEAAVKLYKRAGFVTRDRYMFMSKTL</sequence>
<dbReference type="EMBL" id="JEMU01000001">
    <property type="protein sequence ID" value="KAJ04754.1"/>
    <property type="molecule type" value="Genomic_DNA"/>
</dbReference>
<organism evidence="2 3">
    <name type="scientific">Sulfitobacter mediterraneus</name>
    <dbReference type="NCBI Taxonomy" id="83219"/>
    <lineage>
        <taxon>Bacteria</taxon>
        <taxon>Pseudomonadati</taxon>
        <taxon>Pseudomonadota</taxon>
        <taxon>Alphaproteobacteria</taxon>
        <taxon>Rhodobacterales</taxon>
        <taxon>Roseobacteraceae</taxon>
        <taxon>Sulfitobacter</taxon>
    </lineage>
</organism>
<dbReference type="STRING" id="83219.PM02_00620"/>
<keyword evidence="3" id="KW-1185">Reference proteome</keyword>
<dbReference type="GO" id="GO:0016747">
    <property type="term" value="F:acyltransferase activity, transferring groups other than amino-acyl groups"/>
    <property type="evidence" value="ECO:0007669"/>
    <property type="project" value="InterPro"/>
</dbReference>
<dbReference type="RefSeq" id="WP_037904289.1">
    <property type="nucleotide sequence ID" value="NZ_JEMU01000001.1"/>
</dbReference>
<evidence type="ECO:0000313" key="2">
    <source>
        <dbReference type="EMBL" id="KAJ04754.1"/>
    </source>
</evidence>
<dbReference type="CDD" id="cd04301">
    <property type="entry name" value="NAT_SF"/>
    <property type="match status" value="1"/>
</dbReference>
<dbReference type="InterPro" id="IPR000182">
    <property type="entry name" value="GNAT_dom"/>
</dbReference>
<dbReference type="Pfam" id="PF00583">
    <property type="entry name" value="Acetyltransf_1"/>
    <property type="match status" value="1"/>
</dbReference>
<dbReference type="PANTHER" id="PTHR43617:SF34">
    <property type="entry name" value="PUTATIVE-RELATED"/>
    <property type="match status" value="1"/>
</dbReference>
<reference evidence="2 3" key="1">
    <citation type="journal article" date="2014" name="Genome Announc.">
        <title>Draft Genome Sequences of Two Isolates of the Roseobacter Group, Sulfitobacter sp. Strains 3SOLIMAR09 and 1FIGIMAR09, from Harbors of Mallorca Island (Mediterranean Sea).</title>
        <authorList>
            <person name="Mas-Llado M."/>
            <person name="Pina-Villalonga J.M."/>
            <person name="Brunet-Galmes I."/>
            <person name="Nogales B."/>
            <person name="Bosch R."/>
        </authorList>
    </citation>
    <scope>NUCLEOTIDE SEQUENCE [LARGE SCALE GENOMIC DNA]</scope>
    <source>
        <strain evidence="2 3">1FIGIMAR09</strain>
    </source>
</reference>
<dbReference type="AlphaFoldDB" id="A0A061SXI0"/>
<dbReference type="PANTHER" id="PTHR43617">
    <property type="entry name" value="L-AMINO ACID N-ACETYLTRANSFERASE"/>
    <property type="match status" value="1"/>
</dbReference>
<evidence type="ECO:0000313" key="3">
    <source>
        <dbReference type="Proteomes" id="UP000027337"/>
    </source>
</evidence>
<dbReference type="InterPro" id="IPR016181">
    <property type="entry name" value="Acyl_CoA_acyltransferase"/>
</dbReference>
<evidence type="ECO:0000259" key="1">
    <source>
        <dbReference type="PROSITE" id="PS51186"/>
    </source>
</evidence>